<comment type="cofactor">
    <cofactor evidence="1">
        <name>Ca(2+)</name>
        <dbReference type="ChEBI" id="CHEBI:29108"/>
    </cofactor>
</comment>
<dbReference type="Gene3D" id="2.60.40.1180">
    <property type="entry name" value="Golgi alpha-mannosidase II"/>
    <property type="match status" value="1"/>
</dbReference>
<evidence type="ECO:0000256" key="5">
    <source>
        <dbReference type="ARBA" id="ARBA00023277"/>
    </source>
</evidence>
<name>A0A328FC90_9BACT</name>
<dbReference type="PANTHER" id="PTHR43447">
    <property type="entry name" value="ALPHA-AMYLASE"/>
    <property type="match status" value="1"/>
</dbReference>
<evidence type="ECO:0000256" key="7">
    <source>
        <dbReference type="PIRSR" id="PIRSR001021-1"/>
    </source>
</evidence>
<evidence type="ECO:0000313" key="12">
    <source>
        <dbReference type="Proteomes" id="UP000248798"/>
    </source>
</evidence>
<evidence type="ECO:0000256" key="8">
    <source>
        <dbReference type="PIRSR" id="PIRSR001021-2"/>
    </source>
</evidence>
<evidence type="ECO:0000256" key="6">
    <source>
        <dbReference type="ARBA" id="ARBA00023295"/>
    </source>
</evidence>
<dbReference type="EMBL" id="CP036313">
    <property type="protein sequence ID" value="QBH15589.1"/>
    <property type="molecule type" value="Genomic_DNA"/>
</dbReference>
<accession>A0A328FC90</accession>
<dbReference type="AlphaFoldDB" id="A0A328FC90"/>
<dbReference type="InterPro" id="IPR006047">
    <property type="entry name" value="GH13_cat_dom"/>
</dbReference>
<dbReference type="PIRSF" id="PIRSF001021">
    <property type="entry name" value="Alph-amls_thrmst"/>
    <property type="match status" value="1"/>
</dbReference>
<dbReference type="OrthoDB" id="9805159at2"/>
<evidence type="ECO:0000313" key="11">
    <source>
        <dbReference type="EMBL" id="RAM01909.1"/>
    </source>
</evidence>
<dbReference type="Pfam" id="PF09154">
    <property type="entry name" value="Alpha-amy_C_pro"/>
    <property type="match status" value="1"/>
</dbReference>
<dbReference type="SUPFAM" id="SSF51011">
    <property type="entry name" value="Glycosyl hydrolase domain"/>
    <property type="match status" value="1"/>
</dbReference>
<dbReference type="GO" id="GO:0005975">
    <property type="term" value="P:carbohydrate metabolic process"/>
    <property type="evidence" value="ECO:0007669"/>
    <property type="project" value="InterPro"/>
</dbReference>
<keyword evidence="3 8" id="KW-0479">Metal-binding</keyword>
<evidence type="ECO:0000256" key="3">
    <source>
        <dbReference type="ARBA" id="ARBA00022723"/>
    </source>
</evidence>
<proteinExistence type="inferred from homology"/>
<evidence type="ECO:0000259" key="9">
    <source>
        <dbReference type="SMART" id="SM00642"/>
    </source>
</evidence>
<dbReference type="InterPro" id="IPR017853">
    <property type="entry name" value="GH"/>
</dbReference>
<gene>
    <name evidence="11" type="ORF">DO021_11300</name>
    <name evidence="10" type="ORF">EYB58_12480</name>
</gene>
<dbReference type="Gene3D" id="2.40.30.140">
    <property type="match status" value="1"/>
</dbReference>
<dbReference type="InterPro" id="IPR013780">
    <property type="entry name" value="Glyco_hydro_b"/>
</dbReference>
<feature type="active site" description="Proton donor" evidence="7">
    <location>
        <position position="265"/>
    </location>
</feature>
<feature type="binding site" evidence="8">
    <location>
        <position position="98"/>
    </location>
    <ligand>
        <name>Ca(2+)</name>
        <dbReference type="ChEBI" id="CHEBI:29108"/>
        <label>1</label>
    </ligand>
</feature>
<dbReference type="InterPro" id="IPR013776">
    <property type="entry name" value="A-amylase_thermo"/>
</dbReference>
<organism evidence="11 12">
    <name type="scientific">Desulfobacter hydrogenophilus</name>
    <dbReference type="NCBI Taxonomy" id="2291"/>
    <lineage>
        <taxon>Bacteria</taxon>
        <taxon>Pseudomonadati</taxon>
        <taxon>Thermodesulfobacteriota</taxon>
        <taxon>Desulfobacteria</taxon>
        <taxon>Desulfobacterales</taxon>
        <taxon>Desulfobacteraceae</taxon>
        <taxon>Desulfobacter</taxon>
    </lineage>
</organism>
<dbReference type="EMBL" id="QLNI01000021">
    <property type="protein sequence ID" value="RAM01909.1"/>
    <property type="molecule type" value="Genomic_DNA"/>
</dbReference>
<dbReference type="Gene3D" id="3.20.20.80">
    <property type="entry name" value="Glycosidases"/>
    <property type="match status" value="1"/>
</dbReference>
<feature type="binding site" evidence="8">
    <location>
        <position position="202"/>
    </location>
    <ligand>
        <name>Ca(2+)</name>
        <dbReference type="ChEBI" id="CHEBI:29108"/>
        <label>2</label>
    </ligand>
</feature>
<keyword evidence="8" id="KW-0106">Calcium</keyword>
<feature type="domain" description="Glycosyl hydrolase family 13 catalytic" evidence="9">
    <location>
        <begin position="1"/>
        <end position="402"/>
    </location>
</feature>
<feature type="binding site" evidence="8">
    <location>
        <position position="159"/>
    </location>
    <ligand>
        <name>Ca(2+)</name>
        <dbReference type="ChEBI" id="CHEBI:29108"/>
        <label>2</label>
    </ligand>
</feature>
<evidence type="ECO:0000313" key="10">
    <source>
        <dbReference type="EMBL" id="QBH15589.1"/>
    </source>
</evidence>
<feature type="binding site" evidence="8">
    <location>
        <position position="194"/>
    </location>
    <ligand>
        <name>Ca(2+)</name>
        <dbReference type="ChEBI" id="CHEBI:29108"/>
        <label>1</label>
    </ligand>
</feature>
<feature type="binding site" evidence="8">
    <location>
        <position position="235"/>
    </location>
    <ligand>
        <name>Ca(2+)</name>
        <dbReference type="ChEBI" id="CHEBI:29108"/>
        <label>1</label>
    </ligand>
</feature>
<feature type="binding site" evidence="8">
    <location>
        <position position="183"/>
    </location>
    <ligand>
        <name>Ca(2+)</name>
        <dbReference type="ChEBI" id="CHEBI:29108"/>
        <label>2</label>
    </ligand>
</feature>
<dbReference type="NCBIfam" id="NF006968">
    <property type="entry name" value="PRK09441.1-1"/>
    <property type="match status" value="1"/>
</dbReference>
<dbReference type="CDD" id="cd11318">
    <property type="entry name" value="AmyAc_bac_fung_AmyA"/>
    <property type="match status" value="1"/>
</dbReference>
<comment type="similarity">
    <text evidence="2">Belongs to the glycosyl hydrolase 13 family.</text>
</comment>
<feature type="active site" description="Nucleophile" evidence="7">
    <location>
        <position position="231"/>
    </location>
</feature>
<dbReference type="Proteomes" id="UP000293902">
    <property type="component" value="Chromosome"/>
</dbReference>
<evidence type="ECO:0000256" key="4">
    <source>
        <dbReference type="ARBA" id="ARBA00022801"/>
    </source>
</evidence>
<evidence type="ECO:0000313" key="13">
    <source>
        <dbReference type="Proteomes" id="UP000293902"/>
    </source>
</evidence>
<keyword evidence="5" id="KW-0119">Carbohydrate metabolism</keyword>
<sequence>MQYFHWYIPNDGTFWTQVRDSAQTLKDCGFSAVWLPPAYKGQAGVDDVGYGVYDLYDLGEFDQKGSVRTKYGTRDQYLETIQALHDKKLQVYADIVFNHKGGADRTEWVKALEMRGDERHFEIVNPEKPDYWIEAWTEFTFPGRAGKYSNFVWNYDCFDGTDWAENFCMNAIFKFTNRGKDWDQMVSGEKGNYDYLMFSDVDMNSSEVRTEYARWGCWYLETTGIDGIRIDAVKHIQFSFFREWLDYMRRVASLNTKNGFFAVGEYWSNNVGELHNYIRATHGKMSLFDVPLHKKFHDISRANGHYDLRTILDDTLTGEQPALSVSFVENHDSQPLQALESPVGWWFKPAAYAFILLRQEGYPCVFYADWFGAKYKDKERDGKAYEIDMVPVPHLSRLVELRRSHAYGRQRDQFTHTHMIGWTREGDADHPGSGLATVITIGGGGAMWLEVGTTHANGKYRDALGNMDGTTIDINADGWGEFPVSGGSISVWMPA</sequence>
<feature type="binding site" evidence="8">
    <location>
        <position position="304"/>
    </location>
    <ligand>
        <name>Ca(2+)</name>
        <dbReference type="ChEBI" id="CHEBI:29108"/>
        <label>3</label>
    </ligand>
</feature>
<dbReference type="Proteomes" id="UP000248798">
    <property type="component" value="Unassembled WGS sequence"/>
</dbReference>
<dbReference type="Pfam" id="PF00128">
    <property type="entry name" value="Alpha-amylase"/>
    <property type="match status" value="1"/>
</dbReference>
<evidence type="ECO:0000256" key="1">
    <source>
        <dbReference type="ARBA" id="ARBA00001913"/>
    </source>
</evidence>
<keyword evidence="4 11" id="KW-0378">Hydrolase</keyword>
<reference evidence="10 13" key="2">
    <citation type="submission" date="2019-02" db="EMBL/GenBank/DDBJ databases">
        <title>Complete genome sequence of Desulfobacter hydrogenophilus AcRS1.</title>
        <authorList>
            <person name="Marietou A."/>
            <person name="Lund M.B."/>
            <person name="Marshall I.P.G."/>
            <person name="Schreiber L."/>
            <person name="Jorgensen B."/>
        </authorList>
    </citation>
    <scope>NUCLEOTIDE SEQUENCE [LARGE SCALE GENOMIC DNA]</scope>
    <source>
        <strain evidence="10 13">AcRS1</strain>
    </source>
</reference>
<keyword evidence="6 11" id="KW-0326">Glycosidase</keyword>
<dbReference type="InterPro" id="IPR015237">
    <property type="entry name" value="Alpha-amylase_C_pro"/>
</dbReference>
<dbReference type="SUPFAM" id="SSF51445">
    <property type="entry name" value="(Trans)glycosidases"/>
    <property type="match status" value="1"/>
</dbReference>
<feature type="binding site" evidence="8">
    <location>
        <position position="200"/>
    </location>
    <ligand>
        <name>Ca(2+)</name>
        <dbReference type="ChEBI" id="CHEBI:29108"/>
        <label>1</label>
    </ligand>
</feature>
<evidence type="ECO:0000256" key="2">
    <source>
        <dbReference type="ARBA" id="ARBA00008061"/>
    </source>
</evidence>
<dbReference type="GO" id="GO:0004556">
    <property type="term" value="F:alpha-amylase activity"/>
    <property type="evidence" value="ECO:0007669"/>
    <property type="project" value="UniProtKB-EC"/>
</dbReference>
<dbReference type="NCBIfam" id="NF006969">
    <property type="entry name" value="PRK09441.1-2"/>
    <property type="match status" value="1"/>
</dbReference>
<reference evidence="11 12" key="1">
    <citation type="submission" date="2018-06" db="EMBL/GenBank/DDBJ databases">
        <title>Complete Genome Sequence of Desulfobacter hydrogenophilus (DSM3380).</title>
        <authorList>
            <person name="Marietou A."/>
            <person name="Schreiber L."/>
            <person name="Marshall I."/>
            <person name="Jorgensen B."/>
        </authorList>
    </citation>
    <scope>NUCLEOTIDE SEQUENCE [LARGE SCALE GENOMIC DNA]</scope>
    <source>
        <strain evidence="11 12">DSM 3380</strain>
    </source>
</reference>
<dbReference type="EC" id="3.2.1.1" evidence="11"/>
<dbReference type="GO" id="GO:0005509">
    <property type="term" value="F:calcium ion binding"/>
    <property type="evidence" value="ECO:0007669"/>
    <property type="project" value="InterPro"/>
</dbReference>
<dbReference type="SMART" id="SM00642">
    <property type="entry name" value="Aamy"/>
    <property type="match status" value="1"/>
</dbReference>
<keyword evidence="13" id="KW-1185">Reference proteome</keyword>
<protein>
    <submittedName>
        <fullName evidence="11">Alpha-amylase</fullName>
        <ecNumber evidence="11">3.2.1.1</ecNumber>
    </submittedName>
</protein>